<name>A0ABT4GFF8_9BACL</name>
<reference evidence="2 3" key="1">
    <citation type="submission" date="2022-05" db="EMBL/GenBank/DDBJ databases">
        <title>Genome Sequencing of Bee-Associated Microbes.</title>
        <authorList>
            <person name="Dunlap C."/>
        </authorList>
    </citation>
    <scope>NUCLEOTIDE SEQUENCE [LARGE SCALE GENOMIC DNA]</scope>
    <source>
        <strain evidence="2 3">NRRL B-14421</strain>
    </source>
</reference>
<evidence type="ECO:0000313" key="2">
    <source>
        <dbReference type="EMBL" id="MCY9694927.1"/>
    </source>
</evidence>
<evidence type="ECO:0008006" key="4">
    <source>
        <dbReference type="Google" id="ProtNLM"/>
    </source>
</evidence>
<feature type="transmembrane region" description="Helical" evidence="1">
    <location>
        <begin position="16"/>
        <end position="38"/>
    </location>
</feature>
<dbReference type="EMBL" id="JAMDMX010000057">
    <property type="protein sequence ID" value="MCY9694927.1"/>
    <property type="molecule type" value="Genomic_DNA"/>
</dbReference>
<dbReference type="Proteomes" id="UP001527099">
    <property type="component" value="Unassembled WGS sequence"/>
</dbReference>
<organism evidence="2 3">
    <name type="scientific">Paenibacillus alginolyticus</name>
    <dbReference type="NCBI Taxonomy" id="59839"/>
    <lineage>
        <taxon>Bacteria</taxon>
        <taxon>Bacillati</taxon>
        <taxon>Bacillota</taxon>
        <taxon>Bacilli</taxon>
        <taxon>Bacillales</taxon>
        <taxon>Paenibacillaceae</taxon>
        <taxon>Paenibacillus</taxon>
    </lineage>
</organism>
<keyword evidence="1" id="KW-0472">Membrane</keyword>
<dbReference type="RefSeq" id="WP_268616448.1">
    <property type="nucleotide sequence ID" value="NZ_JAMDMX010000057.1"/>
</dbReference>
<keyword evidence="1" id="KW-0812">Transmembrane</keyword>
<sequence length="136" mass="15877">MIKNISLNKTWFRRLLFSYVTIFLFIVPLLMFVLLMAFSELSRKTAVESNKIFTKQLLQSIDNQMKLIDNTITNEIASDDTLLGFFNPALQSDRYYSGYLSSVKVKSPWQRCLSSIRSIYTGCRTIRCRRHTPFLS</sequence>
<protein>
    <recommendedName>
        <fullName evidence="4">Histidine kinase</fullName>
    </recommendedName>
</protein>
<accession>A0ABT4GFF8</accession>
<evidence type="ECO:0000256" key="1">
    <source>
        <dbReference type="SAM" id="Phobius"/>
    </source>
</evidence>
<keyword evidence="1" id="KW-1133">Transmembrane helix</keyword>
<proteinExistence type="predicted"/>
<keyword evidence="3" id="KW-1185">Reference proteome</keyword>
<comment type="caution">
    <text evidence="2">The sequence shown here is derived from an EMBL/GenBank/DDBJ whole genome shotgun (WGS) entry which is preliminary data.</text>
</comment>
<gene>
    <name evidence="2" type="ORF">M5X19_18765</name>
</gene>
<evidence type="ECO:0000313" key="3">
    <source>
        <dbReference type="Proteomes" id="UP001527099"/>
    </source>
</evidence>